<proteinExistence type="predicted"/>
<accession>A0AC61DBQ9</accession>
<gene>
    <name evidence="1" type="ORF">CS063_09240</name>
</gene>
<dbReference type="Proteomes" id="UP000224460">
    <property type="component" value="Unassembled WGS sequence"/>
</dbReference>
<name>A0AC61DBQ9_9FIRM</name>
<organism evidence="1 2">
    <name type="scientific">Sporanaerobium hydrogeniformans</name>
    <dbReference type="NCBI Taxonomy" id="3072179"/>
    <lineage>
        <taxon>Bacteria</taxon>
        <taxon>Bacillati</taxon>
        <taxon>Bacillota</taxon>
        <taxon>Clostridia</taxon>
        <taxon>Lachnospirales</taxon>
        <taxon>Lachnospiraceae</taxon>
        <taxon>Sporanaerobium</taxon>
    </lineage>
</organism>
<comment type="caution">
    <text evidence="1">The sequence shown here is derived from an EMBL/GenBank/DDBJ whole genome shotgun (WGS) entry which is preliminary data.</text>
</comment>
<reference evidence="1" key="1">
    <citation type="submission" date="2017-10" db="EMBL/GenBank/DDBJ databases">
        <title>Genome sequence of cellulolytic Lachnospiraceae bacterium XHS1971 isolated from hotspring sediment.</title>
        <authorList>
            <person name="Vasudevan G."/>
            <person name="Joshi A.J."/>
            <person name="Hivarkar S."/>
            <person name="Lanjekar V.B."/>
            <person name="Dhakephalkar P.K."/>
            <person name="Dagar S."/>
        </authorList>
    </citation>
    <scope>NUCLEOTIDE SEQUENCE</scope>
    <source>
        <strain evidence="1">XHS1971</strain>
    </source>
</reference>
<dbReference type="EMBL" id="PEDL01000008">
    <property type="protein sequence ID" value="PHV70704.1"/>
    <property type="molecule type" value="Genomic_DNA"/>
</dbReference>
<keyword evidence="2" id="KW-1185">Reference proteome</keyword>
<evidence type="ECO:0000313" key="1">
    <source>
        <dbReference type="EMBL" id="PHV70704.1"/>
    </source>
</evidence>
<protein>
    <submittedName>
        <fullName evidence="1">Uncharacterized protein</fullName>
    </submittedName>
</protein>
<sequence length="196" mass="23274">MKIRTKVIGWGILVLIICITMYLLGVRQQFIYYLKEQYPKKSFKVGMVVVDILYDKYYANIICREDQTEFYIRKYFSNSKIDDNYWEAKRKKQNTEKSKALFKDTMIEQYISHVSLIESKIELTDKSYEEINISLVEKCNHIDVMAEILKMLTVSNIKVANIHFTYEKTQSVYEVQLNTSDELTKEDIESKVIKIK</sequence>
<evidence type="ECO:0000313" key="2">
    <source>
        <dbReference type="Proteomes" id="UP000224460"/>
    </source>
</evidence>